<organism evidence="2">
    <name type="scientific">Adonis palaestina</name>
    <dbReference type="NCBI Taxonomy" id="151078"/>
    <lineage>
        <taxon>Eukaryota</taxon>
        <taxon>Viridiplantae</taxon>
        <taxon>Streptophyta</taxon>
        <taxon>Embryophyta</taxon>
        <taxon>Tracheophyta</taxon>
        <taxon>Spermatophyta</taxon>
        <taxon>Magnoliopsida</taxon>
        <taxon>Ranunculales</taxon>
        <taxon>Ranunculaceae</taxon>
        <taxon>Ranunculoideae</taxon>
        <taxon>Adonideae</taxon>
        <taxon>Adonis</taxon>
    </lineage>
</organism>
<protein>
    <submittedName>
        <fullName evidence="2">Cold stress protein src1-like protein</fullName>
    </submittedName>
</protein>
<dbReference type="InterPro" id="IPR039285">
    <property type="entry name" value="HIRD11-like"/>
</dbReference>
<name>B0FSK4_9MAGN</name>
<dbReference type="GO" id="GO:0046872">
    <property type="term" value="F:metal ion binding"/>
    <property type="evidence" value="ECO:0007669"/>
    <property type="project" value="InterPro"/>
</dbReference>
<feature type="region of interest" description="Disordered" evidence="1">
    <location>
        <begin position="1"/>
        <end position="82"/>
    </location>
</feature>
<accession>B0FSK4</accession>
<evidence type="ECO:0000256" key="1">
    <source>
        <dbReference type="SAM" id="MobiDB-lite"/>
    </source>
</evidence>
<dbReference type="AlphaFoldDB" id="B0FSK4"/>
<feature type="compositionally biased region" description="Basic residues" evidence="1">
    <location>
        <begin position="58"/>
        <end position="68"/>
    </location>
</feature>
<dbReference type="PANTHER" id="PTHR34941:SF1">
    <property type="entry name" value="DEHYDRIN HIRD11"/>
    <property type="match status" value="1"/>
</dbReference>
<evidence type="ECO:0000313" key="2">
    <source>
        <dbReference type="EMBL" id="ABY60450.1"/>
    </source>
</evidence>
<reference evidence="2" key="1">
    <citation type="submission" date="2007-12" db="EMBL/GenBank/DDBJ databases">
        <title>A new route to red: biosynthesis of astaxanthin in the flowers of Adonis aestivalis.</title>
        <authorList>
            <person name="Cunningham F.X.Jr."/>
            <person name="Gantt E."/>
        </authorList>
    </citation>
    <scope>NUCLEOTIDE SEQUENCE</scope>
</reference>
<feature type="compositionally biased region" description="Basic and acidic residues" evidence="1">
    <location>
        <begin position="1"/>
        <end position="57"/>
    </location>
</feature>
<proteinExistence type="evidence at transcript level"/>
<dbReference type="PANTHER" id="PTHR34941">
    <property type="entry name" value="DEHYDRIN HIRD11"/>
    <property type="match status" value="1"/>
</dbReference>
<feature type="non-terminal residue" evidence="2">
    <location>
        <position position="1"/>
    </location>
</feature>
<sequence length="82" mass="9211">HIGGDKKEEQKHGETHHTEIKHGETTKHGEHKEGIVDKIKDKISGDKEGEHSKEGGEKKKKKEKKKKEHGHDHDSSSSSDSD</sequence>
<dbReference type="EMBL" id="EU348735">
    <property type="protein sequence ID" value="ABY60450.1"/>
    <property type="molecule type" value="mRNA"/>
</dbReference>